<feature type="transmembrane region" description="Helical" evidence="2">
    <location>
        <begin position="179"/>
        <end position="201"/>
    </location>
</feature>
<protein>
    <recommendedName>
        <fullName evidence="3">DUF6545 domain-containing protein</fullName>
    </recommendedName>
</protein>
<gene>
    <name evidence="4" type="ORF">GCM10017567_05780</name>
</gene>
<feature type="region of interest" description="Disordered" evidence="1">
    <location>
        <begin position="345"/>
        <end position="368"/>
    </location>
</feature>
<comment type="caution">
    <text evidence="4">The sequence shown here is derived from an EMBL/GenBank/DDBJ whole genome shotgun (WGS) entry which is preliminary data.</text>
</comment>
<keyword evidence="5" id="KW-1185">Reference proteome</keyword>
<feature type="transmembrane region" description="Helical" evidence="2">
    <location>
        <begin position="144"/>
        <end position="167"/>
    </location>
</feature>
<sequence length="404" mass="43813">MSPELPVFTVPVVAAAASVVLWLVVVSGLPRLPRSAPQRAVTAFFLLLLLCVPTSLPGVRHAVDTVAHVPDLAILLGHLGTLLAFIAILEPAAGVDAGRRAMLRRGQLAFTVIMTALVTLFLLIPRRLDQPDFGLWQVRHPAVVTYQLLFQVCLGLGLALAVAFLLPRRRSARRGALRSALSLLLLGAATGLLYVAARMWYIVGHGFGFLDQIARPVYGTITFLLLWTAAALAGSAALVRVAWAGARQIRHRITYHRLGTLWRTLTDAVPGTVLEPPPRLPAAVLPTRTFRRRLYRRIIEIRDAQLELAGYVGPADHEAAEAALRDRGADDPAGRDACVLHLGLQRKDHVPPRGPGPRPAARTTDGTLDDELADLLRLRTAMGDQQVVRTVADVLGGRVGRDTR</sequence>
<evidence type="ECO:0000313" key="5">
    <source>
        <dbReference type="Proteomes" id="UP000649955"/>
    </source>
</evidence>
<evidence type="ECO:0000313" key="4">
    <source>
        <dbReference type="EMBL" id="GHF94154.1"/>
    </source>
</evidence>
<feature type="transmembrane region" description="Helical" evidence="2">
    <location>
        <begin position="72"/>
        <end position="95"/>
    </location>
</feature>
<dbReference type="InterPro" id="IPR050039">
    <property type="entry name" value="MAB_1171c-like"/>
</dbReference>
<feature type="transmembrane region" description="Helical" evidence="2">
    <location>
        <begin position="6"/>
        <end position="29"/>
    </location>
</feature>
<dbReference type="InterPro" id="IPR046675">
    <property type="entry name" value="DUF6545"/>
</dbReference>
<reference evidence="5" key="1">
    <citation type="journal article" date="2019" name="Int. J. Syst. Evol. Microbiol.">
        <title>The Global Catalogue of Microorganisms (GCM) 10K type strain sequencing project: providing services to taxonomists for standard genome sequencing and annotation.</title>
        <authorList>
            <consortium name="The Broad Institute Genomics Platform"/>
            <consortium name="The Broad Institute Genome Sequencing Center for Infectious Disease"/>
            <person name="Wu L."/>
            <person name="Ma J."/>
        </authorList>
    </citation>
    <scope>NUCLEOTIDE SEQUENCE [LARGE SCALE GENOMIC DNA]</scope>
    <source>
        <strain evidence="5">CGMCC 4.7680</strain>
    </source>
</reference>
<keyword evidence="2" id="KW-1133">Transmembrane helix</keyword>
<dbReference type="Pfam" id="PF20182">
    <property type="entry name" value="DUF6545"/>
    <property type="match status" value="1"/>
</dbReference>
<feature type="transmembrane region" description="Helical" evidence="2">
    <location>
        <begin position="221"/>
        <end position="243"/>
    </location>
</feature>
<organism evidence="4 5">
    <name type="scientific">Amycolatopsis bullii</name>
    <dbReference type="NCBI Taxonomy" id="941987"/>
    <lineage>
        <taxon>Bacteria</taxon>
        <taxon>Bacillati</taxon>
        <taxon>Actinomycetota</taxon>
        <taxon>Actinomycetes</taxon>
        <taxon>Pseudonocardiales</taxon>
        <taxon>Pseudonocardiaceae</taxon>
        <taxon>Amycolatopsis</taxon>
    </lineage>
</organism>
<dbReference type="NCBIfam" id="NF042915">
    <property type="entry name" value="MAB_1171c_fam"/>
    <property type="match status" value="1"/>
</dbReference>
<dbReference type="EMBL" id="BNAW01000002">
    <property type="protein sequence ID" value="GHF94154.1"/>
    <property type="molecule type" value="Genomic_DNA"/>
</dbReference>
<keyword evidence="2" id="KW-0812">Transmembrane</keyword>
<feature type="transmembrane region" description="Helical" evidence="2">
    <location>
        <begin position="41"/>
        <end position="60"/>
    </location>
</feature>
<dbReference type="Proteomes" id="UP000649955">
    <property type="component" value="Unassembled WGS sequence"/>
</dbReference>
<accession>A0ABQ3JXX2</accession>
<keyword evidence="2" id="KW-0472">Membrane</keyword>
<evidence type="ECO:0000256" key="2">
    <source>
        <dbReference type="SAM" id="Phobius"/>
    </source>
</evidence>
<feature type="domain" description="DUF6545" evidence="3">
    <location>
        <begin position="249"/>
        <end position="382"/>
    </location>
</feature>
<dbReference type="RefSeq" id="WP_191306451.1">
    <property type="nucleotide sequence ID" value="NZ_BNAW01000002.1"/>
</dbReference>
<evidence type="ECO:0000259" key="3">
    <source>
        <dbReference type="Pfam" id="PF20182"/>
    </source>
</evidence>
<feature type="transmembrane region" description="Helical" evidence="2">
    <location>
        <begin position="107"/>
        <end position="124"/>
    </location>
</feature>
<evidence type="ECO:0000256" key="1">
    <source>
        <dbReference type="SAM" id="MobiDB-lite"/>
    </source>
</evidence>
<name>A0ABQ3JXX2_9PSEU</name>
<proteinExistence type="predicted"/>